<evidence type="ECO:0000313" key="13">
    <source>
        <dbReference type="EMBL" id="KAK3777208.1"/>
    </source>
</evidence>
<dbReference type="InterPro" id="IPR051163">
    <property type="entry name" value="Sodium:Solute_Symporter_SSF"/>
</dbReference>
<dbReference type="InterPro" id="IPR001734">
    <property type="entry name" value="Na/solute_symporter"/>
</dbReference>
<dbReference type="Pfam" id="PF00474">
    <property type="entry name" value="SSF"/>
    <property type="match status" value="1"/>
</dbReference>
<feature type="transmembrane region" description="Helical" evidence="12">
    <location>
        <begin position="131"/>
        <end position="153"/>
    </location>
</feature>
<evidence type="ECO:0000256" key="8">
    <source>
        <dbReference type="ARBA" id="ARBA00023065"/>
    </source>
</evidence>
<feature type="transmembrane region" description="Helical" evidence="12">
    <location>
        <begin position="165"/>
        <end position="183"/>
    </location>
</feature>
<keyword evidence="9 12" id="KW-0472">Membrane</keyword>
<dbReference type="GO" id="GO:0005886">
    <property type="term" value="C:plasma membrane"/>
    <property type="evidence" value="ECO:0007669"/>
    <property type="project" value="UniProtKB-SubCell"/>
</dbReference>
<evidence type="ECO:0000313" key="14">
    <source>
        <dbReference type="Proteomes" id="UP001283361"/>
    </source>
</evidence>
<comment type="subcellular location">
    <subcellularLocation>
        <location evidence="1">Cell membrane</location>
        <topology evidence="1">Multi-pass membrane protein</topology>
    </subcellularLocation>
</comment>
<evidence type="ECO:0000256" key="2">
    <source>
        <dbReference type="ARBA" id="ARBA00006434"/>
    </source>
</evidence>
<keyword evidence="4" id="KW-1003">Cell membrane</keyword>
<dbReference type="Proteomes" id="UP001283361">
    <property type="component" value="Unassembled WGS sequence"/>
</dbReference>
<feature type="transmembrane region" description="Helical" evidence="12">
    <location>
        <begin position="421"/>
        <end position="440"/>
    </location>
</feature>
<accession>A0AAE1DPR4</accession>
<feature type="transmembrane region" description="Helical" evidence="12">
    <location>
        <begin position="244"/>
        <end position="262"/>
    </location>
</feature>
<evidence type="ECO:0000256" key="7">
    <source>
        <dbReference type="ARBA" id="ARBA00023053"/>
    </source>
</evidence>
<gene>
    <name evidence="13" type="ORF">RRG08_047828</name>
</gene>
<feature type="transmembrane region" description="Helical" evidence="12">
    <location>
        <begin position="15"/>
        <end position="37"/>
    </location>
</feature>
<feature type="transmembrane region" description="Helical" evidence="12">
    <location>
        <begin position="57"/>
        <end position="77"/>
    </location>
</feature>
<dbReference type="PANTHER" id="PTHR42985">
    <property type="entry name" value="SODIUM-COUPLED MONOCARBOXYLATE TRANSPORTER"/>
    <property type="match status" value="1"/>
</dbReference>
<dbReference type="EMBL" id="JAWDGP010003107">
    <property type="protein sequence ID" value="KAK3777208.1"/>
    <property type="molecule type" value="Genomic_DNA"/>
</dbReference>
<keyword evidence="3" id="KW-0813">Transport</keyword>
<feature type="transmembrane region" description="Helical" evidence="12">
    <location>
        <begin position="345"/>
        <end position="367"/>
    </location>
</feature>
<evidence type="ECO:0000256" key="12">
    <source>
        <dbReference type="SAM" id="Phobius"/>
    </source>
</evidence>
<keyword evidence="14" id="KW-1185">Reference proteome</keyword>
<feature type="transmembrane region" description="Helical" evidence="12">
    <location>
        <begin position="447"/>
        <end position="464"/>
    </location>
</feature>
<feature type="transmembrane region" description="Helical" evidence="12">
    <location>
        <begin position="548"/>
        <end position="568"/>
    </location>
</feature>
<evidence type="ECO:0000256" key="1">
    <source>
        <dbReference type="ARBA" id="ARBA00004651"/>
    </source>
</evidence>
<protein>
    <recommendedName>
        <fullName evidence="15">Sodium-coupled monocarboxylate transporter 1</fullName>
    </recommendedName>
</protein>
<keyword evidence="5 12" id="KW-0812">Transmembrane</keyword>
<keyword evidence="10" id="KW-0739">Sodium transport</keyword>
<evidence type="ECO:0000256" key="5">
    <source>
        <dbReference type="ARBA" id="ARBA00022692"/>
    </source>
</evidence>
<evidence type="ECO:0000256" key="11">
    <source>
        <dbReference type="RuleBase" id="RU362091"/>
    </source>
</evidence>
<sequence length="656" mass="71155">MEEKITDNSQHHMNIWDYVVFAVSLAVSLGIGIFYALTNKWRNNTEEYLVGGRSMGFLPTAISLIVSFQSAVTMLGAPAEACYFGIQYVWYPVGKCIASLLLVNIVVPLLYPLRVTSVYEYLELRFKSRAVRLLGSTMGIVSNIFYMGIVIYAPAVALEAVTGYPVWNSTMVTTVAAVIYTSIGGLKAVIWTDVFQSTVMLAMVLAILIKGTVEVGGPKQVWNIADAAGRMNFWNFDPDPTVRHTFWTLLVGGLSSGFNFVLANSSVQRISCTKSIKEGKRMLFFTSPTYMIAAIFVSYEGILAFSYYQTKGCDPLASRQITNPNQLVPFIVKDIFSHLPAMPGLFLAALFSASLSSLSSGLASGASMFWTDMLHPLLGDISENKSTIIIKFIVIAFGCLTCAVSFMVAEIGGTLTQITTSLLNSCAGPSSGLLLLGCFFPRCTSKGAFTGAAIAFVVGVWMSLGKSFSPNIPKAVPLQFASTDQCYSGLINSSAVINTTYASILSEANLTAPTTPVVLTTYNAMTTSAPEEKGPSGIEHLYSLSYQYLSAVSLLLTIVFGMIVSSITGMNKPGDVDPRYLVSASETLLVFLPVSARLYISSVGPQFMLEKYRNNKDDTLQSRAEYEETACCAGDDLPEVKPLYEAEKPTTDVYRA</sequence>
<evidence type="ECO:0000256" key="4">
    <source>
        <dbReference type="ARBA" id="ARBA00022475"/>
    </source>
</evidence>
<dbReference type="PROSITE" id="PS50283">
    <property type="entry name" value="NA_SOLUT_SYMP_3"/>
    <property type="match status" value="1"/>
</dbReference>
<keyword evidence="8" id="KW-0406">Ion transport</keyword>
<feature type="transmembrane region" description="Helical" evidence="12">
    <location>
        <begin position="89"/>
        <end position="111"/>
    </location>
</feature>
<keyword evidence="7" id="KW-0915">Sodium</keyword>
<evidence type="ECO:0000256" key="9">
    <source>
        <dbReference type="ARBA" id="ARBA00023136"/>
    </source>
</evidence>
<feature type="transmembrane region" description="Helical" evidence="12">
    <location>
        <begin position="283"/>
        <end position="308"/>
    </location>
</feature>
<dbReference type="GO" id="GO:0015293">
    <property type="term" value="F:symporter activity"/>
    <property type="evidence" value="ECO:0007669"/>
    <property type="project" value="TreeGrafter"/>
</dbReference>
<evidence type="ECO:0000256" key="6">
    <source>
        <dbReference type="ARBA" id="ARBA00022989"/>
    </source>
</evidence>
<dbReference type="AlphaFoldDB" id="A0AAE1DPR4"/>
<feature type="transmembrane region" description="Helical" evidence="12">
    <location>
        <begin position="388"/>
        <end position="409"/>
    </location>
</feature>
<evidence type="ECO:0000256" key="3">
    <source>
        <dbReference type="ARBA" id="ARBA00022448"/>
    </source>
</evidence>
<keyword evidence="6 12" id="KW-1133">Transmembrane helix</keyword>
<dbReference type="NCBIfam" id="TIGR00813">
    <property type="entry name" value="sss"/>
    <property type="match status" value="1"/>
</dbReference>
<proteinExistence type="inferred from homology"/>
<name>A0AAE1DPR4_9GAST</name>
<comment type="similarity">
    <text evidence="2 11">Belongs to the sodium:solute symporter (SSF) (TC 2.A.21) family.</text>
</comment>
<dbReference type="GO" id="GO:0006814">
    <property type="term" value="P:sodium ion transport"/>
    <property type="evidence" value="ECO:0007669"/>
    <property type="project" value="UniProtKB-KW"/>
</dbReference>
<organism evidence="13 14">
    <name type="scientific">Elysia crispata</name>
    <name type="common">lettuce slug</name>
    <dbReference type="NCBI Taxonomy" id="231223"/>
    <lineage>
        <taxon>Eukaryota</taxon>
        <taxon>Metazoa</taxon>
        <taxon>Spiralia</taxon>
        <taxon>Lophotrochozoa</taxon>
        <taxon>Mollusca</taxon>
        <taxon>Gastropoda</taxon>
        <taxon>Heterobranchia</taxon>
        <taxon>Euthyneura</taxon>
        <taxon>Panpulmonata</taxon>
        <taxon>Sacoglossa</taxon>
        <taxon>Placobranchoidea</taxon>
        <taxon>Plakobranchidae</taxon>
        <taxon>Elysia</taxon>
    </lineage>
</organism>
<dbReference type="InterPro" id="IPR038377">
    <property type="entry name" value="Na/Glc_symporter_sf"/>
</dbReference>
<dbReference type="PANTHER" id="PTHR42985:SF40">
    <property type="entry name" value="LD47995P-RELATED"/>
    <property type="match status" value="1"/>
</dbReference>
<comment type="caution">
    <text evidence="13">The sequence shown here is derived from an EMBL/GenBank/DDBJ whole genome shotgun (WGS) entry which is preliminary data.</text>
</comment>
<evidence type="ECO:0000256" key="10">
    <source>
        <dbReference type="ARBA" id="ARBA00023201"/>
    </source>
</evidence>
<evidence type="ECO:0008006" key="15">
    <source>
        <dbReference type="Google" id="ProtNLM"/>
    </source>
</evidence>
<reference evidence="13" key="1">
    <citation type="journal article" date="2023" name="G3 (Bethesda)">
        <title>A reference genome for the long-term kleptoplast-retaining sea slug Elysia crispata morphotype clarki.</title>
        <authorList>
            <person name="Eastman K.E."/>
            <person name="Pendleton A.L."/>
            <person name="Shaikh M.A."/>
            <person name="Suttiyut T."/>
            <person name="Ogas R."/>
            <person name="Tomko P."/>
            <person name="Gavelis G."/>
            <person name="Widhalm J.R."/>
            <person name="Wisecaver J.H."/>
        </authorList>
    </citation>
    <scope>NUCLEOTIDE SEQUENCE</scope>
    <source>
        <strain evidence="13">ECLA1</strain>
    </source>
</reference>
<dbReference type="Gene3D" id="1.20.1730.10">
    <property type="entry name" value="Sodium/glucose cotransporter"/>
    <property type="match status" value="1"/>
</dbReference>